<sequence>MFRRSIPFGAMLAGLTAVGLFGGAPAQAASVSVSQSGAVAAGQSISVSVSGLAPDLASVAVGQCKAQISGPADCNLGGSLLGTADDQGNWYPGSVTLVGSVGGVDCTAFAGACVIAVTSLTDPNNILASVPLSFG</sequence>
<keyword evidence="3" id="KW-0044">Antibiotic</keyword>
<dbReference type="Pfam" id="PF00960">
    <property type="entry name" value="Neocarzinostat"/>
    <property type="match status" value="1"/>
</dbReference>
<proteinExistence type="inferred from homology"/>
<comment type="similarity">
    <text evidence="1">Belongs to the neocarzinostatin family.</text>
</comment>
<dbReference type="KEGG" id="nyu:D7D52_27935"/>
<dbReference type="RefSeq" id="WP_120741075.1">
    <property type="nucleotide sequence ID" value="NZ_CP032568.1"/>
</dbReference>
<feature type="chain" id="PRO_5017252992" description="Neocarzinostatin" evidence="6">
    <location>
        <begin position="29"/>
        <end position="135"/>
    </location>
</feature>
<dbReference type="EMBL" id="CP032568">
    <property type="protein sequence ID" value="AYF77001.1"/>
    <property type="molecule type" value="Genomic_DNA"/>
</dbReference>
<feature type="signal peptide" evidence="6">
    <location>
        <begin position="1"/>
        <end position="28"/>
    </location>
</feature>
<accession>A0A386ZHK9</accession>
<protein>
    <recommendedName>
        <fullName evidence="9">Neocarzinostatin</fullName>
    </recommendedName>
</protein>
<evidence type="ECO:0000313" key="8">
    <source>
        <dbReference type="Proteomes" id="UP000267164"/>
    </source>
</evidence>
<evidence type="ECO:0008006" key="9">
    <source>
        <dbReference type="Google" id="ProtNLM"/>
    </source>
</evidence>
<gene>
    <name evidence="7" type="ORF">D7D52_27935</name>
</gene>
<evidence type="ECO:0000256" key="5">
    <source>
        <dbReference type="ARBA" id="ARBA00023157"/>
    </source>
</evidence>
<dbReference type="Proteomes" id="UP000267164">
    <property type="component" value="Chromosome"/>
</dbReference>
<dbReference type="Gene3D" id="2.60.40.230">
    <property type="entry name" value="Neocarzinostatin-like"/>
    <property type="match status" value="1"/>
</dbReference>
<dbReference type="InterPro" id="IPR002186">
    <property type="entry name" value="Neocarzinostatin_fam"/>
</dbReference>
<name>A0A386ZHK9_9NOCA</name>
<keyword evidence="2" id="KW-0929">Antimicrobial</keyword>
<dbReference type="OrthoDB" id="4563282at2"/>
<dbReference type="InterPro" id="IPR027273">
    <property type="entry name" value="Neocarzinostatin-like"/>
</dbReference>
<keyword evidence="6" id="KW-0732">Signal</keyword>
<evidence type="ECO:0000256" key="1">
    <source>
        <dbReference type="ARBA" id="ARBA00010648"/>
    </source>
</evidence>
<dbReference type="GO" id="GO:0042742">
    <property type="term" value="P:defense response to bacterium"/>
    <property type="evidence" value="ECO:0007669"/>
    <property type="project" value="UniProtKB-KW"/>
</dbReference>
<keyword evidence="4" id="KW-0238">DNA-binding</keyword>
<dbReference type="GO" id="GO:0003677">
    <property type="term" value="F:DNA binding"/>
    <property type="evidence" value="ECO:0007669"/>
    <property type="project" value="UniProtKB-KW"/>
</dbReference>
<dbReference type="SUPFAM" id="SSF49319">
    <property type="entry name" value="Actinoxanthin-like"/>
    <property type="match status" value="1"/>
</dbReference>
<evidence type="ECO:0000256" key="3">
    <source>
        <dbReference type="ARBA" id="ARBA00023022"/>
    </source>
</evidence>
<evidence type="ECO:0000256" key="2">
    <source>
        <dbReference type="ARBA" id="ARBA00022529"/>
    </source>
</evidence>
<organism evidence="7 8">
    <name type="scientific">Nocardia yunnanensis</name>
    <dbReference type="NCBI Taxonomy" id="2382165"/>
    <lineage>
        <taxon>Bacteria</taxon>
        <taxon>Bacillati</taxon>
        <taxon>Actinomycetota</taxon>
        <taxon>Actinomycetes</taxon>
        <taxon>Mycobacteriales</taxon>
        <taxon>Nocardiaceae</taxon>
        <taxon>Nocardia</taxon>
    </lineage>
</organism>
<keyword evidence="8" id="KW-1185">Reference proteome</keyword>
<dbReference type="AlphaFoldDB" id="A0A386ZHK9"/>
<evidence type="ECO:0000256" key="6">
    <source>
        <dbReference type="SAM" id="SignalP"/>
    </source>
</evidence>
<evidence type="ECO:0000256" key="4">
    <source>
        <dbReference type="ARBA" id="ARBA00023125"/>
    </source>
</evidence>
<reference evidence="7 8" key="1">
    <citation type="submission" date="2018-09" db="EMBL/GenBank/DDBJ databases">
        <title>Nocardia yunnanensis sp. nov., an actinomycete isolated from a soil sample.</title>
        <authorList>
            <person name="Zhang J."/>
        </authorList>
    </citation>
    <scope>NUCLEOTIDE SEQUENCE [LARGE SCALE GENOMIC DNA]</scope>
    <source>
        <strain evidence="7 8">CFHS0054</strain>
    </source>
</reference>
<evidence type="ECO:0000313" key="7">
    <source>
        <dbReference type="EMBL" id="AYF77001.1"/>
    </source>
</evidence>
<keyword evidence="5" id="KW-1015">Disulfide bond</keyword>